<dbReference type="Pfam" id="PF00356">
    <property type="entry name" value="LacI"/>
    <property type="match status" value="1"/>
</dbReference>
<organism evidence="6 7">
    <name type="scientific">Agromyces albus</name>
    <dbReference type="NCBI Taxonomy" id="205332"/>
    <lineage>
        <taxon>Bacteria</taxon>
        <taxon>Bacillati</taxon>
        <taxon>Actinomycetota</taxon>
        <taxon>Actinomycetes</taxon>
        <taxon>Micrococcales</taxon>
        <taxon>Microbacteriaceae</taxon>
        <taxon>Agromyces</taxon>
    </lineage>
</organism>
<name>A0A4Q2L9Q3_9MICO</name>
<keyword evidence="1" id="KW-0805">Transcription regulation</keyword>
<evidence type="ECO:0000256" key="3">
    <source>
        <dbReference type="ARBA" id="ARBA00023163"/>
    </source>
</evidence>
<dbReference type="SUPFAM" id="SSF53822">
    <property type="entry name" value="Periplasmic binding protein-like I"/>
    <property type="match status" value="1"/>
</dbReference>
<evidence type="ECO:0000313" key="6">
    <source>
        <dbReference type="EMBL" id="RXZ73342.1"/>
    </source>
</evidence>
<feature type="region of interest" description="Disordered" evidence="4">
    <location>
        <begin position="313"/>
        <end position="350"/>
    </location>
</feature>
<dbReference type="PROSITE" id="PS00356">
    <property type="entry name" value="HTH_LACI_1"/>
    <property type="match status" value="1"/>
</dbReference>
<evidence type="ECO:0000256" key="4">
    <source>
        <dbReference type="SAM" id="MobiDB-lite"/>
    </source>
</evidence>
<dbReference type="Gene3D" id="3.40.50.2300">
    <property type="match status" value="2"/>
</dbReference>
<dbReference type="PANTHER" id="PTHR30146:SF109">
    <property type="entry name" value="HTH-TYPE TRANSCRIPTIONAL REGULATOR GALS"/>
    <property type="match status" value="1"/>
</dbReference>
<dbReference type="PROSITE" id="PS50932">
    <property type="entry name" value="HTH_LACI_2"/>
    <property type="match status" value="1"/>
</dbReference>
<dbReference type="InterPro" id="IPR010982">
    <property type="entry name" value="Lambda_DNA-bd_dom_sf"/>
</dbReference>
<gene>
    <name evidence="6" type="ORF">ESP51_00060</name>
</gene>
<dbReference type="Proteomes" id="UP000293865">
    <property type="component" value="Unassembled WGS sequence"/>
</dbReference>
<dbReference type="Pfam" id="PF13377">
    <property type="entry name" value="Peripla_BP_3"/>
    <property type="match status" value="1"/>
</dbReference>
<evidence type="ECO:0000259" key="5">
    <source>
        <dbReference type="PROSITE" id="PS50932"/>
    </source>
</evidence>
<dbReference type="OrthoDB" id="3430936at2"/>
<reference evidence="6 7" key="1">
    <citation type="submission" date="2019-01" db="EMBL/GenBank/DDBJ databases">
        <title>Agromyces.</title>
        <authorList>
            <person name="Li J."/>
        </authorList>
    </citation>
    <scope>NUCLEOTIDE SEQUENCE [LARGE SCALE GENOMIC DNA]</scope>
    <source>
        <strain evidence="6 7">DSM 15934</strain>
    </source>
</reference>
<dbReference type="GO" id="GO:0000976">
    <property type="term" value="F:transcription cis-regulatory region binding"/>
    <property type="evidence" value="ECO:0007669"/>
    <property type="project" value="TreeGrafter"/>
</dbReference>
<evidence type="ECO:0000256" key="2">
    <source>
        <dbReference type="ARBA" id="ARBA00023125"/>
    </source>
</evidence>
<evidence type="ECO:0000313" key="7">
    <source>
        <dbReference type="Proteomes" id="UP000293865"/>
    </source>
</evidence>
<feature type="domain" description="HTH lacI-type" evidence="5">
    <location>
        <begin position="5"/>
        <end position="59"/>
    </location>
</feature>
<feature type="region of interest" description="Disordered" evidence="4">
    <location>
        <begin position="199"/>
        <end position="226"/>
    </location>
</feature>
<keyword evidence="7" id="KW-1185">Reference proteome</keyword>
<dbReference type="InterPro" id="IPR028082">
    <property type="entry name" value="Peripla_BP_I"/>
</dbReference>
<dbReference type="SMART" id="SM00354">
    <property type="entry name" value="HTH_LACI"/>
    <property type="match status" value="1"/>
</dbReference>
<dbReference type="AlphaFoldDB" id="A0A4Q2L9Q3"/>
<keyword evidence="3" id="KW-0804">Transcription</keyword>
<dbReference type="InterPro" id="IPR000843">
    <property type="entry name" value="HTH_LacI"/>
</dbReference>
<sequence>MTRMPTIQDVAGLAHVSKQTVSNVINSPSTVREATRSRVLAAIDELGYRPHASARRLRTRKSSTIGVRLAPLPPDGISSAILDRFVRKLTEQADARDLRVMLFTAGDPVEEIDRIRRLHEGSDADAFVLSATEYGDPRIAWLVEQDIPFVSFGRPWDAKTPHHRWVDVDGRAGVGEAVRHLRAHGAQRVGWIGWTETSGNGNERRSGWEAESGLSATDQRTYSRRAPDDVTEGTRCAMELLSLPEPPDALVCASDSLALGAMTAARMSGRPALPVIGFDDTPIAAAVGLSSVEQPLDEVAATALALLFGPEGDDVLPNPGDDEEPTNRLLAPRLVERRPSHLQLDATTGD</sequence>
<proteinExistence type="predicted"/>
<comment type="caution">
    <text evidence="6">The sequence shown here is derived from an EMBL/GenBank/DDBJ whole genome shotgun (WGS) entry which is preliminary data.</text>
</comment>
<keyword evidence="2" id="KW-0238">DNA-binding</keyword>
<dbReference type="InterPro" id="IPR046335">
    <property type="entry name" value="LacI/GalR-like_sensor"/>
</dbReference>
<protein>
    <submittedName>
        <fullName evidence="6">LacI family transcriptional regulator</fullName>
    </submittedName>
</protein>
<dbReference type="Gene3D" id="1.10.260.40">
    <property type="entry name" value="lambda repressor-like DNA-binding domains"/>
    <property type="match status" value="1"/>
</dbReference>
<dbReference type="CDD" id="cd01392">
    <property type="entry name" value="HTH_LacI"/>
    <property type="match status" value="1"/>
</dbReference>
<dbReference type="PANTHER" id="PTHR30146">
    <property type="entry name" value="LACI-RELATED TRANSCRIPTIONAL REPRESSOR"/>
    <property type="match status" value="1"/>
</dbReference>
<evidence type="ECO:0000256" key="1">
    <source>
        <dbReference type="ARBA" id="ARBA00023015"/>
    </source>
</evidence>
<dbReference type="EMBL" id="SDPN01000001">
    <property type="protein sequence ID" value="RXZ73342.1"/>
    <property type="molecule type" value="Genomic_DNA"/>
</dbReference>
<dbReference type="SUPFAM" id="SSF47413">
    <property type="entry name" value="lambda repressor-like DNA-binding domains"/>
    <property type="match status" value="1"/>
</dbReference>
<accession>A0A4Q2L9Q3</accession>
<dbReference type="GO" id="GO:0003700">
    <property type="term" value="F:DNA-binding transcription factor activity"/>
    <property type="evidence" value="ECO:0007669"/>
    <property type="project" value="TreeGrafter"/>
</dbReference>